<organism evidence="5 6">
    <name type="scientific">Sphagnum troendelagicum</name>
    <dbReference type="NCBI Taxonomy" id="128251"/>
    <lineage>
        <taxon>Eukaryota</taxon>
        <taxon>Viridiplantae</taxon>
        <taxon>Streptophyta</taxon>
        <taxon>Embryophyta</taxon>
        <taxon>Bryophyta</taxon>
        <taxon>Sphagnophytina</taxon>
        <taxon>Sphagnopsida</taxon>
        <taxon>Sphagnales</taxon>
        <taxon>Sphagnaceae</taxon>
        <taxon>Sphagnum</taxon>
    </lineage>
</organism>
<evidence type="ECO:0000256" key="1">
    <source>
        <dbReference type="ARBA" id="ARBA00007109"/>
    </source>
</evidence>
<dbReference type="Proteomes" id="UP001497512">
    <property type="component" value="Chromosome 2"/>
</dbReference>
<feature type="region of interest" description="Disordered" evidence="2">
    <location>
        <begin position="172"/>
        <end position="214"/>
    </location>
</feature>
<evidence type="ECO:0000256" key="2">
    <source>
        <dbReference type="SAM" id="MobiDB-lite"/>
    </source>
</evidence>
<protein>
    <submittedName>
        <fullName evidence="5">Uncharacterized protein</fullName>
    </submittedName>
</protein>
<evidence type="ECO:0000313" key="5">
    <source>
        <dbReference type="EMBL" id="CAK9215023.1"/>
    </source>
</evidence>
<accession>A0ABP0U908</accession>
<dbReference type="InterPro" id="IPR033347">
    <property type="entry name" value="Di19"/>
</dbReference>
<dbReference type="PANTHER" id="PTHR31875:SF6">
    <property type="entry name" value="PROTEIN DEHYDRATION-INDUCED 19"/>
    <property type="match status" value="1"/>
</dbReference>
<dbReference type="InterPro" id="IPR027935">
    <property type="entry name" value="Di19_C"/>
</dbReference>
<dbReference type="Pfam" id="PF05605">
    <property type="entry name" value="zf-Di19"/>
    <property type="match status" value="1"/>
</dbReference>
<sequence length="235" mass="25727">MDGGEIWAAHMSNSKPHHNLHHQPSSHSAHLDQHINLDDVDGDEDVRSDFSCPYCYEDFDLTSLCSHLEDEHCFEFKPAICPVCAAKIGKDMVGHVTLQHANLLKISFLTHRRRFQRGGTPSSATLSLLGKELRDAHLQALLGGCTSYMGSLSTNAADPLLSNLGYSLPISEAEDPPKPSVTVDIPSKPLTSIHQQNPSVDASLTAEEQEQKSKDAALRAKFMQQLVLSTIFGDS</sequence>
<comment type="similarity">
    <text evidence="1">Belongs to the Di19 family.</text>
</comment>
<feature type="domain" description="Di19 zinc-binding" evidence="3">
    <location>
        <begin position="49"/>
        <end position="101"/>
    </location>
</feature>
<keyword evidence="6" id="KW-1185">Reference proteome</keyword>
<feature type="compositionally biased region" description="Polar residues" evidence="2">
    <location>
        <begin position="189"/>
        <end position="202"/>
    </location>
</feature>
<gene>
    <name evidence="5" type="ORF">CSSPTR1EN2_LOCUS12524</name>
</gene>
<dbReference type="PANTHER" id="PTHR31875">
    <property type="entry name" value="PROTEIN DEHYDRATION-INDUCED 19"/>
    <property type="match status" value="1"/>
</dbReference>
<name>A0ABP0U908_9BRYO</name>
<evidence type="ECO:0000313" key="6">
    <source>
        <dbReference type="Proteomes" id="UP001497512"/>
    </source>
</evidence>
<dbReference type="EMBL" id="OZ019894">
    <property type="protein sequence ID" value="CAK9215023.1"/>
    <property type="molecule type" value="Genomic_DNA"/>
</dbReference>
<evidence type="ECO:0000259" key="3">
    <source>
        <dbReference type="Pfam" id="PF05605"/>
    </source>
</evidence>
<proteinExistence type="inferred from homology"/>
<dbReference type="InterPro" id="IPR008598">
    <property type="entry name" value="Di19_Zn-bd"/>
</dbReference>
<evidence type="ECO:0000259" key="4">
    <source>
        <dbReference type="Pfam" id="PF14571"/>
    </source>
</evidence>
<feature type="domain" description="Di19 C-terminal" evidence="4">
    <location>
        <begin position="126"/>
        <end position="231"/>
    </location>
</feature>
<dbReference type="Pfam" id="PF14571">
    <property type="entry name" value="Di19_C"/>
    <property type="match status" value="1"/>
</dbReference>
<reference evidence="5" key="1">
    <citation type="submission" date="2024-02" db="EMBL/GenBank/DDBJ databases">
        <authorList>
            <consortium name="ELIXIR-Norway"/>
            <consortium name="Elixir Norway"/>
        </authorList>
    </citation>
    <scope>NUCLEOTIDE SEQUENCE</scope>
</reference>
<dbReference type="SUPFAM" id="SSF57850">
    <property type="entry name" value="RING/U-box"/>
    <property type="match status" value="1"/>
</dbReference>